<feature type="region of interest" description="Disordered" evidence="1">
    <location>
        <begin position="19"/>
        <end position="52"/>
    </location>
</feature>
<dbReference type="AlphaFoldDB" id="A0A5D3ALI6"/>
<evidence type="ECO:0000313" key="2">
    <source>
        <dbReference type="EMBL" id="TYJ51814.1"/>
    </source>
</evidence>
<reference evidence="2 3" key="1">
    <citation type="submission" date="2017-05" db="EMBL/GenBank/DDBJ databases">
        <title>The Genome Sequence of Tsuchiyaea wingfieldii DSM 27421.</title>
        <authorList>
            <person name="Cuomo C."/>
            <person name="Passer A."/>
            <person name="Billmyre B."/>
            <person name="Heitman J."/>
        </authorList>
    </citation>
    <scope>NUCLEOTIDE SEQUENCE [LARGE SCALE GENOMIC DNA]</scope>
    <source>
        <strain evidence="2 3">DSM 27421</strain>
    </source>
</reference>
<gene>
    <name evidence="2" type="ORF">B9479_007590</name>
</gene>
<evidence type="ECO:0000256" key="1">
    <source>
        <dbReference type="SAM" id="MobiDB-lite"/>
    </source>
</evidence>
<comment type="caution">
    <text evidence="2">The sequence shown here is derived from an EMBL/GenBank/DDBJ whole genome shotgun (WGS) entry which is preliminary data.</text>
</comment>
<keyword evidence="3" id="KW-1185">Reference proteome</keyword>
<protein>
    <submittedName>
        <fullName evidence="2">Uncharacterized protein</fullName>
    </submittedName>
</protein>
<organism evidence="2 3">
    <name type="scientific">Cryptococcus floricola</name>
    <dbReference type="NCBI Taxonomy" id="2591691"/>
    <lineage>
        <taxon>Eukaryota</taxon>
        <taxon>Fungi</taxon>
        <taxon>Dikarya</taxon>
        <taxon>Basidiomycota</taxon>
        <taxon>Agaricomycotina</taxon>
        <taxon>Tremellomycetes</taxon>
        <taxon>Tremellales</taxon>
        <taxon>Cryptococcaceae</taxon>
        <taxon>Cryptococcus</taxon>
    </lineage>
</organism>
<proteinExistence type="predicted"/>
<dbReference type="Proteomes" id="UP000322245">
    <property type="component" value="Unassembled WGS sequence"/>
</dbReference>
<evidence type="ECO:0000313" key="3">
    <source>
        <dbReference type="Proteomes" id="UP000322245"/>
    </source>
</evidence>
<feature type="non-terminal residue" evidence="2">
    <location>
        <position position="281"/>
    </location>
</feature>
<name>A0A5D3ALI6_9TREE</name>
<sequence length="281" mass="30923">MDVPAVAPAANPLIATATASHAGSAPHKGKAPVAPPPSQSSGANAYPSGLGHRANQGLGGPLQLVPFDLSESHRYPNGFTINPYSGVDQIFMGSLWTRSYAIIPDEPAFQSEHVLRYLHKFYAEPSVLYPTIWDTTVDFSRTPFYISLGMKFTDLDIVKSVRDHDIELKGSKHSSQVASMTSMKLGAIQPDVCLRGYRIGNFAERTYREEPAGGGDLRITDHPLEVLYAQIELKWVPWPEGIELELHLKDLEYANMEAIVQTVFYSLLGYDVSKCRSAIAM</sequence>
<dbReference type="EMBL" id="NIDF01000183">
    <property type="protein sequence ID" value="TYJ51814.1"/>
    <property type="molecule type" value="Genomic_DNA"/>
</dbReference>
<accession>A0A5D3ALI6</accession>